<dbReference type="GO" id="GO:0042597">
    <property type="term" value="C:periplasmic space"/>
    <property type="evidence" value="ECO:0007669"/>
    <property type="project" value="TreeGrafter"/>
</dbReference>
<evidence type="ECO:0000259" key="5">
    <source>
        <dbReference type="PROSITE" id="PS50106"/>
    </source>
</evidence>
<dbReference type="GO" id="GO:0006515">
    <property type="term" value="P:protein quality control for misfolded or incompletely synthesized proteins"/>
    <property type="evidence" value="ECO:0007669"/>
    <property type="project" value="TreeGrafter"/>
</dbReference>
<dbReference type="InterPro" id="IPR036034">
    <property type="entry name" value="PDZ_sf"/>
</dbReference>
<dbReference type="SUPFAM" id="SSF50156">
    <property type="entry name" value="PDZ domain-like"/>
    <property type="match status" value="2"/>
</dbReference>
<comment type="similarity">
    <text evidence="1">Belongs to the peptidase S1C family.</text>
</comment>
<proteinExistence type="inferred from homology"/>
<dbReference type="SMART" id="SM00228">
    <property type="entry name" value="PDZ"/>
    <property type="match status" value="2"/>
</dbReference>
<dbReference type="PANTHER" id="PTHR22939">
    <property type="entry name" value="SERINE PROTEASE FAMILY S1C HTRA-RELATED"/>
    <property type="match status" value="1"/>
</dbReference>
<dbReference type="Proteomes" id="UP000443843">
    <property type="component" value="Unassembled WGS sequence"/>
</dbReference>
<evidence type="ECO:0000256" key="4">
    <source>
        <dbReference type="ARBA" id="ARBA00022825"/>
    </source>
</evidence>
<keyword evidence="4" id="KW-0720">Serine protease</keyword>
<dbReference type="InterPro" id="IPR001478">
    <property type="entry name" value="PDZ"/>
</dbReference>
<evidence type="ECO:0000256" key="2">
    <source>
        <dbReference type="ARBA" id="ARBA00022670"/>
    </source>
</evidence>
<dbReference type="Gene3D" id="2.40.10.120">
    <property type="match status" value="1"/>
</dbReference>
<dbReference type="Pfam" id="PF13365">
    <property type="entry name" value="Trypsin_2"/>
    <property type="match status" value="1"/>
</dbReference>
<dbReference type="GO" id="GO:0004252">
    <property type="term" value="F:serine-type endopeptidase activity"/>
    <property type="evidence" value="ECO:0007669"/>
    <property type="project" value="InterPro"/>
</dbReference>
<comment type="caution">
    <text evidence="6">The sequence shown here is derived from an EMBL/GenBank/DDBJ whole genome shotgun (WGS) entry which is preliminary data.</text>
</comment>
<dbReference type="InterPro" id="IPR009003">
    <property type="entry name" value="Peptidase_S1_PA"/>
</dbReference>
<evidence type="ECO:0000256" key="1">
    <source>
        <dbReference type="ARBA" id="ARBA00010541"/>
    </source>
</evidence>
<dbReference type="InterPro" id="IPR041489">
    <property type="entry name" value="PDZ_6"/>
</dbReference>
<reference evidence="6 7" key="1">
    <citation type="submission" date="2019-11" db="EMBL/GenBank/DDBJ databases">
        <title>Pseudooceanicola pacifica sp. nov., isolated from deep-sea sediment of the Pacific Ocean.</title>
        <authorList>
            <person name="Lyu L."/>
        </authorList>
    </citation>
    <scope>NUCLEOTIDE SEQUENCE [LARGE SCALE GENOMIC DNA]</scope>
    <source>
        <strain evidence="6 7">216_PA32_1</strain>
    </source>
</reference>
<feature type="domain" description="PDZ" evidence="5">
    <location>
        <begin position="332"/>
        <end position="393"/>
    </location>
</feature>
<dbReference type="Gene3D" id="2.30.42.10">
    <property type="match status" value="2"/>
</dbReference>
<dbReference type="InterPro" id="IPR001940">
    <property type="entry name" value="Peptidase_S1C"/>
</dbReference>
<dbReference type="RefSeq" id="WP_160381963.1">
    <property type="nucleotide sequence ID" value="NZ_WNXQ01000003.1"/>
</dbReference>
<protein>
    <submittedName>
        <fullName evidence="6">Trypsin-like serine protease</fullName>
    </submittedName>
</protein>
<keyword evidence="7" id="KW-1185">Reference proteome</keyword>
<dbReference type="PRINTS" id="PR00834">
    <property type="entry name" value="PROTEASES2C"/>
</dbReference>
<dbReference type="Pfam" id="PF17820">
    <property type="entry name" value="PDZ_6"/>
    <property type="match status" value="2"/>
</dbReference>
<dbReference type="PROSITE" id="PS50106">
    <property type="entry name" value="PDZ"/>
    <property type="match status" value="2"/>
</dbReference>
<dbReference type="AlphaFoldDB" id="A0A844W9X6"/>
<dbReference type="EMBL" id="WNXQ01000003">
    <property type="protein sequence ID" value="MWB77693.1"/>
    <property type="molecule type" value="Genomic_DNA"/>
</dbReference>
<name>A0A844W9X6_9RHOB</name>
<sequence length="447" mass="47054">MTPTLTGLRRTLRRAPLVALIPLAALMLLLATGPGPLRAAAAPETVLNRGLDATLVVLSDDDDAAFLGSAVLWGDGTVIVTADHVLKGRRRVLVQDRHGRFVSAEVTARDPVRDIAILRIDEPVFGKGLTPADVLPGLGDEVYAIGAPLEIEYTVTRGIVSATARQVEAHVPVLLIQHDAAMNPGSSGGALIGSDGRLYGINTRIADGSRLFAGISYAIPAQVIARFIAGELAPVRDLGLTVRPVTARIARALGLDTAAGVLVDDVAQGGRGWRSGVEAGDVLISLDGQPIRRPGDLSLLLAGVSGDKAQLVIRRDGVEVSLLLDLTDTTPRLSLSDGARMAAKVDHYTWEKLGIFLDDAGRRVVRVSRSSPAYRAGLADGDEIVAVNGEPVREGVMPDTRIDGPVLLLVRRNGGRTMHVMVDPWTNVLPDVPLGGANALDPAVSVF</sequence>
<evidence type="ECO:0000313" key="6">
    <source>
        <dbReference type="EMBL" id="MWB77693.1"/>
    </source>
</evidence>
<accession>A0A844W9X6</accession>
<dbReference type="PANTHER" id="PTHR22939:SF129">
    <property type="entry name" value="SERINE PROTEASE HTRA2, MITOCHONDRIAL"/>
    <property type="match status" value="1"/>
</dbReference>
<keyword evidence="3" id="KW-0378">Hydrolase</keyword>
<dbReference type="SUPFAM" id="SSF50494">
    <property type="entry name" value="Trypsin-like serine proteases"/>
    <property type="match status" value="1"/>
</dbReference>
<keyword evidence="2 6" id="KW-0645">Protease</keyword>
<evidence type="ECO:0000313" key="7">
    <source>
        <dbReference type="Proteomes" id="UP000443843"/>
    </source>
</evidence>
<gene>
    <name evidence="6" type="ORF">GLS40_06625</name>
</gene>
<feature type="domain" description="PDZ" evidence="5">
    <location>
        <begin position="239"/>
        <end position="328"/>
    </location>
</feature>
<evidence type="ECO:0000256" key="3">
    <source>
        <dbReference type="ARBA" id="ARBA00022801"/>
    </source>
</evidence>
<organism evidence="6 7">
    <name type="scientific">Pseudooceanicola pacificus</name>
    <dbReference type="NCBI Taxonomy" id="2676438"/>
    <lineage>
        <taxon>Bacteria</taxon>
        <taxon>Pseudomonadati</taxon>
        <taxon>Pseudomonadota</taxon>
        <taxon>Alphaproteobacteria</taxon>
        <taxon>Rhodobacterales</taxon>
        <taxon>Paracoccaceae</taxon>
        <taxon>Pseudooceanicola</taxon>
    </lineage>
</organism>